<dbReference type="EMBL" id="CM037618">
    <property type="protein sequence ID" value="KAH7999176.1"/>
    <property type="molecule type" value="Genomic_DNA"/>
</dbReference>
<name>A0ACB8F233_9SAUR</name>
<evidence type="ECO:0000313" key="2">
    <source>
        <dbReference type="Proteomes" id="UP000827872"/>
    </source>
</evidence>
<protein>
    <submittedName>
        <fullName evidence="1">Uncharacterized protein</fullName>
    </submittedName>
</protein>
<sequence length="445" mass="47906">MDVQSETVPVPETPTEPLEAPPMDLGENATGAEETPPHNLGEDVHFIPPQQAVSGNVESRLGDPETRKDPDNMEGTRRLSDPQSTSLQGTAEEGSRNVEGAVGEPVNTVALEHGTRWARNTGEDLEDAGRPEAPPGADQLMDLEGEERRDGLEADQSLLAQFQRLSPSFHDGSPNAEDYFSPTLDGEEGQALEDERGPLLSPECQGLPGECAPCPLHLAMRRDLGAASHRFLRSARGWRSRGSRRLLSVEADQEDLLSLLRYEGGSATEPSDQTLLACSDAVAGTSGQVAQDKESASSLETPAWLERSPEPTLQSFDQLGMTEPHRCFARGATGEEDPNIPDSSLKSSSRENSLAPKWRTVAGGSSHSEEPPPPADVANKADLSSFPAYKEVPGPCEPEDLLDGVIFGAKYLGSTQLISERTPPTNIRMAQAQEAVDRIKEQAEH</sequence>
<comment type="caution">
    <text evidence="1">The sequence shown here is derived from an EMBL/GenBank/DDBJ whole genome shotgun (WGS) entry which is preliminary data.</text>
</comment>
<evidence type="ECO:0000313" key="1">
    <source>
        <dbReference type="EMBL" id="KAH7999176.1"/>
    </source>
</evidence>
<reference evidence="1" key="1">
    <citation type="submission" date="2021-08" db="EMBL/GenBank/DDBJ databases">
        <title>The first chromosome-level gecko genome reveals the dynamic sex chromosomes of Neotropical dwarf geckos (Sphaerodactylidae: Sphaerodactylus).</title>
        <authorList>
            <person name="Pinto B.J."/>
            <person name="Keating S.E."/>
            <person name="Gamble T."/>
        </authorList>
    </citation>
    <scope>NUCLEOTIDE SEQUENCE</scope>
    <source>
        <strain evidence="1">TG3544</strain>
    </source>
</reference>
<gene>
    <name evidence="1" type="ORF">K3G42_006019</name>
</gene>
<keyword evidence="2" id="KW-1185">Reference proteome</keyword>
<dbReference type="Proteomes" id="UP000827872">
    <property type="component" value="Linkage Group LG05"/>
</dbReference>
<accession>A0ACB8F233</accession>
<organism evidence="1 2">
    <name type="scientific">Sphaerodactylus townsendi</name>
    <dbReference type="NCBI Taxonomy" id="933632"/>
    <lineage>
        <taxon>Eukaryota</taxon>
        <taxon>Metazoa</taxon>
        <taxon>Chordata</taxon>
        <taxon>Craniata</taxon>
        <taxon>Vertebrata</taxon>
        <taxon>Euteleostomi</taxon>
        <taxon>Lepidosauria</taxon>
        <taxon>Squamata</taxon>
        <taxon>Bifurcata</taxon>
        <taxon>Gekkota</taxon>
        <taxon>Sphaerodactylidae</taxon>
        <taxon>Sphaerodactylus</taxon>
    </lineage>
</organism>
<proteinExistence type="predicted"/>